<dbReference type="SMART" id="SM00248">
    <property type="entry name" value="ANK"/>
    <property type="match status" value="4"/>
</dbReference>
<keyword evidence="4 7" id="KW-1133">Transmembrane helix</keyword>
<keyword evidence="5 7" id="KW-0472">Membrane</keyword>
<evidence type="ECO:0000256" key="3">
    <source>
        <dbReference type="ARBA" id="ARBA00022692"/>
    </source>
</evidence>
<reference evidence="8 9" key="1">
    <citation type="journal article" date="2010" name="Science">
        <title>Genomic analysis of organismal complexity in the multicellular green alga Volvox carteri.</title>
        <authorList>
            <person name="Prochnik S.E."/>
            <person name="Umen J."/>
            <person name="Nedelcu A.M."/>
            <person name="Hallmann A."/>
            <person name="Miller S.M."/>
            <person name="Nishii I."/>
            <person name="Ferris P."/>
            <person name="Kuo A."/>
            <person name="Mitros T."/>
            <person name="Fritz-Laylin L.K."/>
            <person name="Hellsten U."/>
            <person name="Chapman J."/>
            <person name="Simakov O."/>
            <person name="Rensing S.A."/>
            <person name="Terry A."/>
            <person name="Pangilinan J."/>
            <person name="Kapitonov V."/>
            <person name="Jurka J."/>
            <person name="Salamov A."/>
            <person name="Shapiro H."/>
            <person name="Schmutz J."/>
            <person name="Grimwood J."/>
            <person name="Lindquist E."/>
            <person name="Lucas S."/>
            <person name="Grigoriev I.V."/>
            <person name="Schmitt R."/>
            <person name="Kirk D."/>
            <person name="Rokhsar D.S."/>
        </authorList>
    </citation>
    <scope>NUCLEOTIDE SEQUENCE [LARGE SCALE GENOMIC DNA]</scope>
    <source>
        <strain evidence="9">f. Nagariensis / Eve</strain>
    </source>
</reference>
<sequence>MGCATSCLATSAAEIKKSIRYGDERAIVLKLAEQPKLLSAPCFPQAATPLHQACKARSTKVVQAIIGFLLNASLETVRTALVPYCCREGKHSPITVSDGVRMAVNMVNTNGQTPLMYACSVDCPELVELLLAYAQLRKVQGTSWCVNRPVGHTTTTILYGIVRVLPHAAGYVDARSCCGLTVLHYSVYYGCMESLRELLLHHEPHLNALTTAECGGDLPLACEARSSPLHVAAVVGSLSAAQELLLHYVRQVCSGRRVVDPRAIANAAGQLPWQVAISNRPSSASLAALLHPRQPLAQALGIDLSRYDMASSVLGGGSGSGPPPLAVIAAAATRRKLLADLHVQRQAAAAAAAAAAPGAEAEAGLIKGNTFGATAFASYGAFWMGWFLLELLMKQYPSVYKTALTGKTLWCGLWAFLTAGFFVVTLRKNGCLMTIFSTLVITFSLLAGGVWNESCELAAGYFGFFCGASAIYAAFAFLFKIELGIVLPGARPVNYLPADSTSIPGHEHHHHLGAVVLPIPGNGGGRVLLVVDSNSPRGNDGGSCESGQQEGGSKAKDAPEGQRTENAAS</sequence>
<feature type="transmembrane region" description="Helical" evidence="7">
    <location>
        <begin position="458"/>
        <end position="479"/>
    </location>
</feature>
<dbReference type="AlphaFoldDB" id="D8TYB4"/>
<dbReference type="GO" id="GO:0071422">
    <property type="term" value="P:succinate transmembrane transport"/>
    <property type="evidence" value="ECO:0007669"/>
    <property type="project" value="TreeGrafter"/>
</dbReference>
<keyword evidence="3 7" id="KW-0812">Transmembrane</keyword>
<evidence type="ECO:0000256" key="4">
    <source>
        <dbReference type="ARBA" id="ARBA00022989"/>
    </source>
</evidence>
<dbReference type="Pfam" id="PF12796">
    <property type="entry name" value="Ank_2"/>
    <property type="match status" value="1"/>
</dbReference>
<dbReference type="InParanoid" id="D8TYB4"/>
<dbReference type="Gene3D" id="1.25.40.20">
    <property type="entry name" value="Ankyrin repeat-containing domain"/>
    <property type="match status" value="2"/>
</dbReference>
<evidence type="ECO:0000256" key="1">
    <source>
        <dbReference type="ARBA" id="ARBA00004141"/>
    </source>
</evidence>
<dbReference type="InterPro" id="IPR000791">
    <property type="entry name" value="Gpr1/Fun34/SatP-like"/>
</dbReference>
<feature type="transmembrane region" description="Helical" evidence="7">
    <location>
        <begin position="432"/>
        <end position="451"/>
    </location>
</feature>
<feature type="region of interest" description="Disordered" evidence="6">
    <location>
        <begin position="534"/>
        <end position="569"/>
    </location>
</feature>
<name>D8TYB4_VOLCA</name>
<feature type="compositionally biased region" description="Low complexity" evidence="6">
    <location>
        <begin position="542"/>
        <end position="552"/>
    </location>
</feature>
<evidence type="ECO:0000256" key="2">
    <source>
        <dbReference type="ARBA" id="ARBA00005587"/>
    </source>
</evidence>
<dbReference type="STRING" id="3068.D8TYB4"/>
<dbReference type="GO" id="GO:0005886">
    <property type="term" value="C:plasma membrane"/>
    <property type="evidence" value="ECO:0007669"/>
    <property type="project" value="TreeGrafter"/>
</dbReference>
<dbReference type="FunCoup" id="D8TYB4">
    <property type="interactions" value="287"/>
</dbReference>
<gene>
    <name evidence="8" type="ORF">VOLCADRAFT_105083</name>
</gene>
<dbReference type="PANTHER" id="PTHR30178:SF3">
    <property type="entry name" value="SUCCINATE-ACETATE_PROTON SYMPORTER SATP"/>
    <property type="match status" value="1"/>
</dbReference>
<feature type="compositionally biased region" description="Basic and acidic residues" evidence="6">
    <location>
        <begin position="553"/>
        <end position="563"/>
    </location>
</feature>
<keyword evidence="9" id="KW-1185">Reference proteome</keyword>
<comment type="similarity">
    <text evidence="2">Belongs to the acetate uptake transporter (AceTr) (TC 2.A.96) family.</text>
</comment>
<dbReference type="GeneID" id="9615508"/>
<dbReference type="Proteomes" id="UP000001058">
    <property type="component" value="Unassembled WGS sequence"/>
</dbReference>
<dbReference type="InterPro" id="IPR047623">
    <property type="entry name" value="SatP"/>
</dbReference>
<evidence type="ECO:0000313" key="9">
    <source>
        <dbReference type="Proteomes" id="UP000001058"/>
    </source>
</evidence>
<evidence type="ECO:0000313" key="8">
    <source>
        <dbReference type="EMBL" id="EFJ47612.1"/>
    </source>
</evidence>
<dbReference type="EMBL" id="GL378344">
    <property type="protein sequence ID" value="EFJ47612.1"/>
    <property type="molecule type" value="Genomic_DNA"/>
</dbReference>
<evidence type="ECO:0000256" key="5">
    <source>
        <dbReference type="ARBA" id="ARBA00023136"/>
    </source>
</evidence>
<accession>D8TYB4</accession>
<feature type="transmembrane region" description="Helical" evidence="7">
    <location>
        <begin position="371"/>
        <end position="389"/>
    </location>
</feature>
<evidence type="ECO:0000256" key="6">
    <source>
        <dbReference type="SAM" id="MobiDB-lite"/>
    </source>
</evidence>
<dbReference type="KEGG" id="vcn:VOLCADRAFT_105083"/>
<feature type="transmembrane region" description="Helical" evidence="7">
    <location>
        <begin position="409"/>
        <end position="426"/>
    </location>
</feature>
<dbReference type="PANTHER" id="PTHR30178">
    <property type="entry name" value="INNER MEMBRANE PROTEIN YAAH"/>
    <property type="match status" value="1"/>
</dbReference>
<dbReference type="Pfam" id="PF01184">
    <property type="entry name" value="Gpr1_Fun34_YaaH"/>
    <property type="match status" value="1"/>
</dbReference>
<dbReference type="SUPFAM" id="SSF48403">
    <property type="entry name" value="Ankyrin repeat"/>
    <property type="match status" value="1"/>
</dbReference>
<dbReference type="InterPro" id="IPR036770">
    <property type="entry name" value="Ankyrin_rpt-contain_sf"/>
</dbReference>
<dbReference type="OrthoDB" id="2013617at2759"/>
<organism evidence="9">
    <name type="scientific">Volvox carteri f. nagariensis</name>
    <dbReference type="NCBI Taxonomy" id="3068"/>
    <lineage>
        <taxon>Eukaryota</taxon>
        <taxon>Viridiplantae</taxon>
        <taxon>Chlorophyta</taxon>
        <taxon>core chlorophytes</taxon>
        <taxon>Chlorophyceae</taxon>
        <taxon>CS clade</taxon>
        <taxon>Chlamydomonadales</taxon>
        <taxon>Volvocaceae</taxon>
        <taxon>Volvox</taxon>
    </lineage>
</organism>
<dbReference type="NCBIfam" id="NF038013">
    <property type="entry name" value="AceTr_1"/>
    <property type="match status" value="1"/>
</dbReference>
<evidence type="ECO:0000256" key="7">
    <source>
        <dbReference type="SAM" id="Phobius"/>
    </source>
</evidence>
<proteinExistence type="inferred from homology"/>
<protein>
    <submittedName>
        <fullName evidence="8">Uncharacterized protein</fullName>
    </submittedName>
</protein>
<dbReference type="InterPro" id="IPR002110">
    <property type="entry name" value="Ankyrin_rpt"/>
</dbReference>
<dbReference type="RefSeq" id="XP_002951436.1">
    <property type="nucleotide sequence ID" value="XM_002951390.1"/>
</dbReference>
<comment type="subcellular location">
    <subcellularLocation>
        <location evidence="1">Membrane</location>
        <topology evidence="1">Multi-pass membrane protein</topology>
    </subcellularLocation>
</comment>
<dbReference type="GO" id="GO:0015360">
    <property type="term" value="F:acetate:proton symporter activity"/>
    <property type="evidence" value="ECO:0007669"/>
    <property type="project" value="TreeGrafter"/>
</dbReference>